<dbReference type="SMART" id="SM00355">
    <property type="entry name" value="ZnF_C2H2"/>
    <property type="match status" value="1"/>
</dbReference>
<evidence type="ECO:0000313" key="4">
    <source>
        <dbReference type="EMBL" id="KAJ5264592.1"/>
    </source>
</evidence>
<organism evidence="4 5">
    <name type="scientific">Penicillium chrysogenum</name>
    <name type="common">Penicillium notatum</name>
    <dbReference type="NCBI Taxonomy" id="5076"/>
    <lineage>
        <taxon>Eukaryota</taxon>
        <taxon>Fungi</taxon>
        <taxon>Dikarya</taxon>
        <taxon>Ascomycota</taxon>
        <taxon>Pezizomycotina</taxon>
        <taxon>Eurotiomycetes</taxon>
        <taxon>Eurotiomycetidae</taxon>
        <taxon>Eurotiales</taxon>
        <taxon>Aspergillaceae</taxon>
        <taxon>Penicillium</taxon>
        <taxon>Penicillium chrysogenum species complex</taxon>
    </lineage>
</organism>
<dbReference type="EMBL" id="JAPVEB010000004">
    <property type="protein sequence ID" value="KAJ5264592.1"/>
    <property type="molecule type" value="Genomic_DNA"/>
</dbReference>
<dbReference type="InterPro" id="IPR013087">
    <property type="entry name" value="Znf_C2H2_type"/>
</dbReference>
<reference evidence="4 5" key="1">
    <citation type="journal article" date="2023" name="IMA Fungus">
        <title>Comparative genomic study of the Penicillium genus elucidates a diverse pangenome and 15 lateral gene transfer events.</title>
        <authorList>
            <person name="Petersen C."/>
            <person name="Sorensen T."/>
            <person name="Nielsen M.R."/>
            <person name="Sondergaard T.E."/>
            <person name="Sorensen J.L."/>
            <person name="Fitzpatrick D.A."/>
            <person name="Frisvad J.C."/>
            <person name="Nielsen K.L."/>
        </authorList>
    </citation>
    <scope>NUCLEOTIDE SEQUENCE [LARGE SCALE GENOMIC DNA]</scope>
    <source>
        <strain evidence="4 5">IBT 3361</strain>
    </source>
</reference>
<feature type="domain" description="C2H2-type" evidence="3">
    <location>
        <begin position="241"/>
        <end position="271"/>
    </location>
</feature>
<sequence length="318" mass="35325">MFQERDKHLLLLSPAQPLPQLDQHDGPSLPKVNPLTPPATPVPNGDSRVLPSWPDAGHGIWMPNKLDTTSLEREYRVDHRVIQAYHCFPGSHYHAPMPLRDHGMPSLCLFQKTDRSLESTSIPCLPTLVPCHLRQNDSSPMSNLVERAPGAGFSTMQTVNPALVFPASATASETLDITSSLPAAPEVGPIPSGTGIVSTSILDQPQEKSQVQMQNHWLQNGLQAEDHLERHTRSHLKEKPYVCWVPGCHRAFSRRDNLKVHCAKTHTRRGGRNRYVATLDEASPDYDPEFRGQLSFDGRPLRFLAPISSVPKAKPLQP</sequence>
<feature type="region of interest" description="Disordered" evidence="2">
    <location>
        <begin position="13"/>
        <end position="45"/>
    </location>
</feature>
<name>A0ABQ8WD93_PENCH</name>
<evidence type="ECO:0000256" key="1">
    <source>
        <dbReference type="PROSITE-ProRule" id="PRU00042"/>
    </source>
</evidence>
<keyword evidence="1" id="KW-0479">Metal-binding</keyword>
<dbReference type="Proteomes" id="UP001220256">
    <property type="component" value="Unassembled WGS sequence"/>
</dbReference>
<evidence type="ECO:0000313" key="5">
    <source>
        <dbReference type="Proteomes" id="UP001220256"/>
    </source>
</evidence>
<gene>
    <name evidence="4" type="ORF">N7505_007385</name>
</gene>
<protein>
    <recommendedName>
        <fullName evidence="3">C2H2-type domain-containing protein</fullName>
    </recommendedName>
</protein>
<comment type="caution">
    <text evidence="4">The sequence shown here is derived from an EMBL/GenBank/DDBJ whole genome shotgun (WGS) entry which is preliminary data.</text>
</comment>
<dbReference type="PROSITE" id="PS50157">
    <property type="entry name" value="ZINC_FINGER_C2H2_2"/>
    <property type="match status" value="1"/>
</dbReference>
<keyword evidence="1" id="KW-0862">Zinc</keyword>
<accession>A0ABQ8WD93</accession>
<dbReference type="SUPFAM" id="SSF57667">
    <property type="entry name" value="beta-beta-alpha zinc fingers"/>
    <property type="match status" value="1"/>
</dbReference>
<dbReference type="PROSITE" id="PS00028">
    <property type="entry name" value="ZINC_FINGER_C2H2_1"/>
    <property type="match status" value="1"/>
</dbReference>
<evidence type="ECO:0000256" key="2">
    <source>
        <dbReference type="SAM" id="MobiDB-lite"/>
    </source>
</evidence>
<dbReference type="Gene3D" id="3.30.160.60">
    <property type="entry name" value="Classic Zinc Finger"/>
    <property type="match status" value="1"/>
</dbReference>
<dbReference type="InterPro" id="IPR036236">
    <property type="entry name" value="Znf_C2H2_sf"/>
</dbReference>
<keyword evidence="1" id="KW-0863">Zinc-finger</keyword>
<proteinExistence type="predicted"/>
<evidence type="ECO:0000259" key="3">
    <source>
        <dbReference type="PROSITE" id="PS50157"/>
    </source>
</evidence>
<keyword evidence="5" id="KW-1185">Reference proteome</keyword>